<sequence length="149" mass="16670">MAITNLEELKAKKYIEVDLPGWDIGDVFTCKLKRTNLLDLAAKGKIPNTLMGTVVDLFKGNGPVPEDEASLKTINELSELFCEVTMVEPTFKAIQETIGMTDDQKIAIYNFAIKGVRALEPFRKKPEDIKPCDHGTNVQKDTKRDAENK</sequence>
<dbReference type="AlphaFoldDB" id="A0A7X0SH37"/>
<reference evidence="2 3" key="1">
    <citation type="submission" date="2020-08" db="EMBL/GenBank/DDBJ databases">
        <title>Clostridia isolated from Swiss meat.</title>
        <authorList>
            <person name="Wambui J."/>
            <person name="Stevens M.J.A."/>
            <person name="Stephan R."/>
        </authorList>
    </citation>
    <scope>NUCLEOTIDE SEQUENCE [LARGE SCALE GENOMIC DNA]</scope>
    <source>
        <strain evidence="2 3">CM001</strain>
    </source>
</reference>
<dbReference type="EMBL" id="JACKWY010000012">
    <property type="protein sequence ID" value="MBB6716272.1"/>
    <property type="molecule type" value="Genomic_DNA"/>
</dbReference>
<evidence type="ECO:0008006" key="4">
    <source>
        <dbReference type="Google" id="ProtNLM"/>
    </source>
</evidence>
<feature type="region of interest" description="Disordered" evidence="1">
    <location>
        <begin position="126"/>
        <end position="149"/>
    </location>
</feature>
<comment type="caution">
    <text evidence="2">The sequence shown here is derived from an EMBL/GenBank/DDBJ whole genome shotgun (WGS) entry which is preliminary data.</text>
</comment>
<organism evidence="2 3">
    <name type="scientific">Clostridium gasigenes</name>
    <dbReference type="NCBI Taxonomy" id="94869"/>
    <lineage>
        <taxon>Bacteria</taxon>
        <taxon>Bacillati</taxon>
        <taxon>Bacillota</taxon>
        <taxon>Clostridia</taxon>
        <taxon>Eubacteriales</taxon>
        <taxon>Clostridiaceae</taxon>
        <taxon>Clostridium</taxon>
    </lineage>
</organism>
<proteinExistence type="predicted"/>
<gene>
    <name evidence="2" type="ORF">H7E68_16325</name>
</gene>
<evidence type="ECO:0000256" key="1">
    <source>
        <dbReference type="SAM" id="MobiDB-lite"/>
    </source>
</evidence>
<evidence type="ECO:0000313" key="2">
    <source>
        <dbReference type="EMBL" id="MBB6716272.1"/>
    </source>
</evidence>
<dbReference type="Proteomes" id="UP000585258">
    <property type="component" value="Unassembled WGS sequence"/>
</dbReference>
<evidence type="ECO:0000313" key="3">
    <source>
        <dbReference type="Proteomes" id="UP000585258"/>
    </source>
</evidence>
<name>A0A7X0SH37_9CLOT</name>
<feature type="compositionally biased region" description="Basic and acidic residues" evidence="1">
    <location>
        <begin position="140"/>
        <end position="149"/>
    </location>
</feature>
<accession>A0A7X0SH37</accession>
<protein>
    <recommendedName>
        <fullName evidence="4">Tail assembly chaperone</fullName>
    </recommendedName>
</protein>
<dbReference type="RefSeq" id="WP_185165332.1">
    <property type="nucleotide sequence ID" value="NZ_JACKWY010000012.1"/>
</dbReference>